<keyword evidence="2" id="KW-1185">Reference proteome</keyword>
<evidence type="ECO:0000313" key="2">
    <source>
        <dbReference type="Proteomes" id="UP000265520"/>
    </source>
</evidence>
<gene>
    <name evidence="1" type="ORF">A2U01_0001789</name>
</gene>
<name>A0A392M157_9FABA</name>
<organism evidence="1 2">
    <name type="scientific">Trifolium medium</name>
    <dbReference type="NCBI Taxonomy" id="97028"/>
    <lineage>
        <taxon>Eukaryota</taxon>
        <taxon>Viridiplantae</taxon>
        <taxon>Streptophyta</taxon>
        <taxon>Embryophyta</taxon>
        <taxon>Tracheophyta</taxon>
        <taxon>Spermatophyta</taxon>
        <taxon>Magnoliopsida</taxon>
        <taxon>eudicotyledons</taxon>
        <taxon>Gunneridae</taxon>
        <taxon>Pentapetalae</taxon>
        <taxon>rosids</taxon>
        <taxon>fabids</taxon>
        <taxon>Fabales</taxon>
        <taxon>Fabaceae</taxon>
        <taxon>Papilionoideae</taxon>
        <taxon>50 kb inversion clade</taxon>
        <taxon>NPAAA clade</taxon>
        <taxon>Hologalegina</taxon>
        <taxon>IRL clade</taxon>
        <taxon>Trifolieae</taxon>
        <taxon>Trifolium</taxon>
    </lineage>
</organism>
<comment type="caution">
    <text evidence="1">The sequence shown here is derived from an EMBL/GenBank/DDBJ whole genome shotgun (WGS) entry which is preliminary data.</text>
</comment>
<reference evidence="1 2" key="1">
    <citation type="journal article" date="2018" name="Front. Plant Sci.">
        <title>Red Clover (Trifolium pratense) and Zigzag Clover (T. medium) - A Picture of Genomic Similarities and Differences.</title>
        <authorList>
            <person name="Dluhosova J."/>
            <person name="Istvanek J."/>
            <person name="Nedelnik J."/>
            <person name="Repkova J."/>
        </authorList>
    </citation>
    <scope>NUCLEOTIDE SEQUENCE [LARGE SCALE GENOMIC DNA]</scope>
    <source>
        <strain evidence="2">cv. 10/8</strain>
        <tissue evidence="1">Leaf</tissue>
    </source>
</reference>
<dbReference type="Proteomes" id="UP000265520">
    <property type="component" value="Unassembled WGS sequence"/>
</dbReference>
<proteinExistence type="predicted"/>
<evidence type="ECO:0000313" key="1">
    <source>
        <dbReference type="EMBL" id="MCH81011.1"/>
    </source>
</evidence>
<protein>
    <submittedName>
        <fullName evidence="1">Uncharacterized protein</fullName>
    </submittedName>
</protein>
<dbReference type="EMBL" id="LXQA010001762">
    <property type="protein sequence ID" value="MCH81011.1"/>
    <property type="molecule type" value="Genomic_DNA"/>
</dbReference>
<sequence length="117" mass="12870">MELVLRRIWRVCFGVLELQRRPWSCTVFCADDLVLGGGGVSFLSDVVVHCWSVSPVDLDGIGVLQSFTGDFGVVLCSVSAMRQSFLRPSRLWCRRCFELWCCIGDFGCAGVLSSGVA</sequence>
<accession>A0A392M157</accession>
<dbReference type="AlphaFoldDB" id="A0A392M157"/>